<dbReference type="Gene3D" id="1.20.930.10">
    <property type="entry name" value="Conserved domain common to transcription factors TFIIS, elongin A, CRSP70"/>
    <property type="match status" value="1"/>
</dbReference>
<dbReference type="Proteomes" id="UP000237347">
    <property type="component" value="Unassembled WGS sequence"/>
</dbReference>
<feature type="compositionally biased region" description="Basic and acidic residues" evidence="4">
    <location>
        <begin position="266"/>
        <end position="278"/>
    </location>
</feature>
<feature type="domain" description="TFIIS N-terminal" evidence="6">
    <location>
        <begin position="119"/>
        <end position="196"/>
    </location>
</feature>
<dbReference type="Pfam" id="PF08711">
    <property type="entry name" value="Med26"/>
    <property type="match status" value="1"/>
</dbReference>
<feature type="transmembrane region" description="Helical" evidence="5">
    <location>
        <begin position="298"/>
        <end position="329"/>
    </location>
</feature>
<dbReference type="GO" id="GO:0005634">
    <property type="term" value="C:nucleus"/>
    <property type="evidence" value="ECO:0007669"/>
    <property type="project" value="UniProtKB-SubCell"/>
</dbReference>
<keyword evidence="5" id="KW-1133">Transmembrane helix</keyword>
<keyword evidence="2 3" id="KW-0539">Nucleus</keyword>
<name>A0AAW0LH37_QUESU</name>
<dbReference type="AlphaFoldDB" id="A0AAW0LH37"/>
<comment type="caution">
    <text evidence="7">The sequence shown here is derived from an EMBL/GenBank/DDBJ whole genome shotgun (WGS) entry which is preliminary data.</text>
</comment>
<feature type="compositionally biased region" description="Basic and acidic residues" evidence="4">
    <location>
        <begin position="234"/>
        <end position="251"/>
    </location>
</feature>
<evidence type="ECO:0000256" key="5">
    <source>
        <dbReference type="SAM" id="Phobius"/>
    </source>
</evidence>
<keyword evidence="8" id="KW-1185">Reference proteome</keyword>
<reference evidence="7 8" key="1">
    <citation type="journal article" date="2018" name="Sci. Data">
        <title>The draft genome sequence of cork oak.</title>
        <authorList>
            <person name="Ramos A.M."/>
            <person name="Usie A."/>
            <person name="Barbosa P."/>
            <person name="Barros P.M."/>
            <person name="Capote T."/>
            <person name="Chaves I."/>
            <person name="Simoes F."/>
            <person name="Abreu I."/>
            <person name="Carrasquinho I."/>
            <person name="Faro C."/>
            <person name="Guimaraes J.B."/>
            <person name="Mendonca D."/>
            <person name="Nobrega F."/>
            <person name="Rodrigues L."/>
            <person name="Saibo N.J.M."/>
            <person name="Varela M.C."/>
            <person name="Egas C."/>
            <person name="Matos J."/>
            <person name="Miguel C.M."/>
            <person name="Oliveira M.M."/>
            <person name="Ricardo C.P."/>
            <person name="Goncalves S."/>
        </authorList>
    </citation>
    <scope>NUCLEOTIDE SEQUENCE [LARGE SCALE GENOMIC DNA]</scope>
    <source>
        <strain evidence="8">cv. HL8</strain>
    </source>
</reference>
<dbReference type="InterPro" id="IPR017923">
    <property type="entry name" value="TFIIS_N"/>
</dbReference>
<organism evidence="7 8">
    <name type="scientific">Quercus suber</name>
    <name type="common">Cork oak</name>
    <dbReference type="NCBI Taxonomy" id="58331"/>
    <lineage>
        <taxon>Eukaryota</taxon>
        <taxon>Viridiplantae</taxon>
        <taxon>Streptophyta</taxon>
        <taxon>Embryophyta</taxon>
        <taxon>Tracheophyta</taxon>
        <taxon>Spermatophyta</taxon>
        <taxon>Magnoliopsida</taxon>
        <taxon>eudicotyledons</taxon>
        <taxon>Gunneridae</taxon>
        <taxon>Pentapetalae</taxon>
        <taxon>rosids</taxon>
        <taxon>fabids</taxon>
        <taxon>Fagales</taxon>
        <taxon>Fagaceae</taxon>
        <taxon>Quercus</taxon>
    </lineage>
</organism>
<feature type="region of interest" description="Disordered" evidence="4">
    <location>
        <begin position="206"/>
        <end position="278"/>
    </location>
</feature>
<dbReference type="InterPro" id="IPR044790">
    <property type="entry name" value="MD26C-like"/>
</dbReference>
<dbReference type="PROSITE" id="PS51319">
    <property type="entry name" value="TFIIS_N"/>
    <property type="match status" value="1"/>
</dbReference>
<feature type="compositionally biased region" description="Polar residues" evidence="4">
    <location>
        <begin position="223"/>
        <end position="233"/>
    </location>
</feature>
<keyword evidence="5" id="KW-0472">Membrane</keyword>
<dbReference type="PANTHER" id="PTHR47210">
    <property type="entry name" value="MEDIATOR OF RNA POLYMERASE II TRANSCRIPTION SUBUNIT 26C-RELATED"/>
    <property type="match status" value="1"/>
</dbReference>
<dbReference type="InterPro" id="IPR003617">
    <property type="entry name" value="TFIIS/CRSP70_N_sub"/>
</dbReference>
<comment type="subcellular location">
    <subcellularLocation>
        <location evidence="1 3">Nucleus</location>
    </subcellularLocation>
</comment>
<evidence type="ECO:0000256" key="4">
    <source>
        <dbReference type="SAM" id="MobiDB-lite"/>
    </source>
</evidence>
<dbReference type="EMBL" id="PKMF04000103">
    <property type="protein sequence ID" value="KAK7850214.1"/>
    <property type="molecule type" value="Genomic_DNA"/>
</dbReference>
<gene>
    <name evidence="7" type="primary">MED26C_0</name>
    <name evidence="7" type="ORF">CFP56_001372</name>
</gene>
<evidence type="ECO:0000256" key="2">
    <source>
        <dbReference type="ARBA" id="ARBA00023242"/>
    </source>
</evidence>
<sequence length="370" mass="41447">MDIDDFRTVLESSGVDVWTFIETAISVASMDYGSELKQRRDGIVERLYAATASFQSRCQNCDEDDGDNGNAVNLNRRQENSNSIGDEEKTTATVATTTAAVRDDDGSEDLDPYCGLFEDQQKRILEIKEHLEDPQQTEESLVELLQTLADMDITFQELKETDIGRHVNRLRKNSSNDVRRLVKLLVRKWKDIVDEWVKLNQSGEHTSSALMGNTVPDFAYSPNPHNGSSGSDKNNSESEPKPKVIPRKEAPPPRAAPVSASAHQNRQREQQKDVDSEKLASARKRLQENYKEAENGSFIFFSASALILLDSSIWAYAEAVCVCVCVFYFGEAKRQRTIQVMDIHEIPKPKNAFFGKNKGGSGGGSHGRHW</sequence>
<dbReference type="InterPro" id="IPR035441">
    <property type="entry name" value="TFIIS/LEDGF_dom_sf"/>
</dbReference>
<proteinExistence type="predicted"/>
<evidence type="ECO:0000256" key="1">
    <source>
        <dbReference type="ARBA" id="ARBA00004123"/>
    </source>
</evidence>
<evidence type="ECO:0000313" key="7">
    <source>
        <dbReference type="EMBL" id="KAK7850214.1"/>
    </source>
</evidence>
<dbReference type="SUPFAM" id="SSF47676">
    <property type="entry name" value="Conserved domain common to transcription factors TFIIS, elongin A, CRSP70"/>
    <property type="match status" value="1"/>
</dbReference>
<accession>A0AAW0LH37</accession>
<protein>
    <submittedName>
        <fullName evidence="7">Mediator of rna polymerase ii transcription subunit 26c</fullName>
    </submittedName>
</protein>
<evidence type="ECO:0000313" key="8">
    <source>
        <dbReference type="Proteomes" id="UP000237347"/>
    </source>
</evidence>
<dbReference type="SMART" id="SM00509">
    <property type="entry name" value="TFS2N"/>
    <property type="match status" value="1"/>
</dbReference>
<evidence type="ECO:0000256" key="3">
    <source>
        <dbReference type="PROSITE-ProRule" id="PRU00649"/>
    </source>
</evidence>
<dbReference type="PANTHER" id="PTHR47210:SF1">
    <property type="entry name" value="MEDIATOR OF RNA POLYMERASE II TRANSCRIPTION SUBUNIT 26C-RELATED"/>
    <property type="match status" value="1"/>
</dbReference>
<dbReference type="CDD" id="cd00183">
    <property type="entry name" value="TFIIS_I"/>
    <property type="match status" value="1"/>
</dbReference>
<evidence type="ECO:0000259" key="6">
    <source>
        <dbReference type="PROSITE" id="PS51319"/>
    </source>
</evidence>
<keyword evidence="5" id="KW-0812">Transmembrane</keyword>